<dbReference type="EMBL" id="CP002154">
    <property type="protein sequence ID" value="ADM40249.1"/>
    <property type="molecule type" value="Genomic_DNA"/>
</dbReference>
<dbReference type="InterPro" id="IPR032466">
    <property type="entry name" value="Metal_Hydrolase"/>
</dbReference>
<evidence type="ECO:0000256" key="2">
    <source>
        <dbReference type="ARBA" id="ARBA00022722"/>
    </source>
</evidence>
<dbReference type="AlphaFoldDB" id="A0A0H3DNX8"/>
<evidence type="ECO:0000256" key="7">
    <source>
        <dbReference type="HAMAP-Rule" id="MF_00901"/>
    </source>
</evidence>
<dbReference type="EC" id="3.1.13.-" evidence="7"/>
<keyword evidence="2 7" id="KW-0540">Nuclease</keyword>
<keyword evidence="1 7" id="KW-0963">Cytoplasm</keyword>
<dbReference type="Gene3D" id="3.20.20.140">
    <property type="entry name" value="Metal-dependent hydrolases"/>
    <property type="match status" value="1"/>
</dbReference>
<evidence type="ECO:0000256" key="5">
    <source>
        <dbReference type="ARBA" id="ARBA00022839"/>
    </source>
</evidence>
<dbReference type="SMR" id="A0A0H3DNX8"/>
<feature type="binding site" evidence="8">
    <location>
        <position position="92"/>
    </location>
    <ligand>
        <name>a divalent metal cation</name>
        <dbReference type="ChEBI" id="CHEBI:60240"/>
        <label>1</label>
    </ligand>
</feature>
<dbReference type="InterPro" id="IPR050891">
    <property type="entry name" value="TatD-type_Hydrolase"/>
</dbReference>
<feature type="binding site" evidence="8">
    <location>
        <position position="128"/>
    </location>
    <ligand>
        <name>a divalent metal cation</name>
        <dbReference type="ChEBI" id="CHEBI:60240"/>
        <label>2</label>
    </ligand>
</feature>
<keyword evidence="5 7" id="KW-0269">Exonuclease</keyword>
<evidence type="ECO:0000313" key="9">
    <source>
        <dbReference type="EMBL" id="ADM40249.1"/>
    </source>
</evidence>
<dbReference type="PANTHER" id="PTHR10060:SF15">
    <property type="entry name" value="DEOXYRIBONUCLEASE TATDN1"/>
    <property type="match status" value="1"/>
</dbReference>
<evidence type="ECO:0000256" key="6">
    <source>
        <dbReference type="ARBA" id="ARBA00022842"/>
    </source>
</evidence>
<gene>
    <name evidence="7 9" type="primary">tatD</name>
    <name evidence="9" type="ordered locus">ETAF_0126</name>
</gene>
<dbReference type="HAMAP" id="MF_00901">
    <property type="entry name" value="TatD_exonuclease"/>
    <property type="match status" value="1"/>
</dbReference>
<dbReference type="GO" id="GO:0005737">
    <property type="term" value="C:cytoplasm"/>
    <property type="evidence" value="ECO:0007669"/>
    <property type="project" value="UniProtKB-SubCell"/>
</dbReference>
<dbReference type="HOGENOM" id="CLU_031506_1_2_6"/>
<organism evidence="9 10">
    <name type="scientific">Edwardsiella tarda (strain FL6-60)</name>
    <dbReference type="NCBI Taxonomy" id="718251"/>
    <lineage>
        <taxon>Bacteria</taxon>
        <taxon>Pseudomonadati</taxon>
        <taxon>Pseudomonadota</taxon>
        <taxon>Gammaproteobacteria</taxon>
        <taxon>Enterobacterales</taxon>
        <taxon>Hafniaceae</taxon>
        <taxon>Edwardsiella</taxon>
    </lineage>
</organism>
<feature type="binding site" evidence="7">
    <location>
        <position position="128"/>
    </location>
    <ligand>
        <name>a divalent metal cation</name>
        <dbReference type="ChEBI" id="CHEBI:60240"/>
    </ligand>
</feature>
<dbReference type="Pfam" id="PF01026">
    <property type="entry name" value="TatD_DNase"/>
    <property type="match status" value="1"/>
</dbReference>
<dbReference type="GO" id="GO:0008310">
    <property type="term" value="F:single-stranded DNA 3'-5' DNA exonuclease activity"/>
    <property type="evidence" value="ECO:0007669"/>
    <property type="project" value="UniProtKB-UniRule"/>
</dbReference>
<reference evidence="10" key="1">
    <citation type="submission" date="2010-08" db="EMBL/GenBank/DDBJ databases">
        <title>Genome comparisons of Edwardsiella bacteria analysed using deep sequencing technology.</title>
        <authorList>
            <person name="van Soest J.J."/>
            <person name="Henkel C.V."/>
            <person name="Jansen H.J."/>
            <person name="van den Hondel C.A.M.J.J."/>
            <person name="Bloemberg G.V."/>
            <person name="Meijer A.H."/>
            <person name="Spaink H.P."/>
        </authorList>
    </citation>
    <scope>NUCLEOTIDE SEQUENCE [LARGE SCALE GENOMIC DNA]</scope>
    <source>
        <strain evidence="10">FL6-60</strain>
    </source>
</reference>
<dbReference type="PANTHER" id="PTHR10060">
    <property type="entry name" value="TATD FAMILY DEOXYRIBONUCLEASE"/>
    <property type="match status" value="1"/>
</dbReference>
<dbReference type="GO" id="GO:0000287">
    <property type="term" value="F:magnesium ion binding"/>
    <property type="evidence" value="ECO:0007669"/>
    <property type="project" value="UniProtKB-UniRule"/>
</dbReference>
<dbReference type="NCBIfam" id="NF007745">
    <property type="entry name" value="PRK10425.1"/>
    <property type="match status" value="1"/>
</dbReference>
<feature type="binding site" evidence="7">
    <location>
        <position position="92"/>
    </location>
    <ligand>
        <name>a divalent metal cation</name>
        <dbReference type="ChEBI" id="CHEBI:60240"/>
    </ligand>
</feature>
<sequence>MLDIGVNLTNGQFSGDVPQVVARARQAGLNGMIITGTNLTESAQALHLAQAYPDFCWATAGVHPHDAHRWNENSAADLEPLLRSPAVVAVGECGLDFARNFSTPAQQEAAFEAQLALAAQIGKPVFLHCREAHARFIALLRPWLSRLPGAVLHCFTGTRDELDACLSLGLYIGITGWICDERRGMPLRALLPHIPAERLLLETDAPYLLPRDIQPKPKSRRNEPCFLPHIAEQAARWRQQDANWLKQVTENNARQLFRLA</sequence>
<comment type="subcellular location">
    <subcellularLocation>
        <location evidence="7">Cytoplasm</location>
    </subcellularLocation>
</comment>
<reference evidence="9 10" key="2">
    <citation type="journal article" date="2011" name="BMC Immunol.">
        <title>Comparison of static immersion and intravenous injection systems for exposure of zebrafish embryos to the natural pathogen Edwardsiella tarda.</title>
        <authorList>
            <person name="van Soest J.J."/>
            <person name="Stockhammer O.W."/>
            <person name="Ordas A."/>
            <person name="Bloemberg G.V."/>
            <person name="Spaink H.P."/>
            <person name="Meijer A.H."/>
        </authorList>
    </citation>
    <scope>NUCLEOTIDE SEQUENCE [LARGE SCALE GENOMIC DNA]</scope>
    <source>
        <strain evidence="9 10">FL6-60</strain>
    </source>
</reference>
<evidence type="ECO:0000256" key="8">
    <source>
        <dbReference type="PIRSR" id="PIRSR005902-1"/>
    </source>
</evidence>
<dbReference type="GO" id="GO:0000175">
    <property type="term" value="F:3'-5'-RNA exonuclease activity"/>
    <property type="evidence" value="ECO:0007669"/>
    <property type="project" value="UniProtKB-UniRule"/>
</dbReference>
<comment type="function">
    <text evidence="7">3'-5' exonuclease that prefers single-stranded DNA and RNA. May play a role in the H(2)O(2)-induced DNA damage repair.</text>
</comment>
<dbReference type="InterPro" id="IPR024918">
    <property type="entry name" value="Exonuc_TatD"/>
</dbReference>
<keyword evidence="10" id="KW-1185">Reference proteome</keyword>
<dbReference type="CDD" id="cd01310">
    <property type="entry name" value="TatD_DNAse"/>
    <property type="match status" value="1"/>
</dbReference>
<feature type="binding site" evidence="8">
    <location>
        <position position="153"/>
    </location>
    <ligand>
        <name>a divalent metal cation</name>
        <dbReference type="ChEBI" id="CHEBI:60240"/>
        <label>2</label>
    </ligand>
</feature>
<keyword evidence="6 7" id="KW-0460">Magnesium</keyword>
<evidence type="ECO:0000313" key="10">
    <source>
        <dbReference type="Proteomes" id="UP000002230"/>
    </source>
</evidence>
<evidence type="ECO:0000256" key="4">
    <source>
        <dbReference type="ARBA" id="ARBA00022801"/>
    </source>
</evidence>
<dbReference type="InterPro" id="IPR018228">
    <property type="entry name" value="DNase_TatD-rel_CS"/>
</dbReference>
<accession>A0A0H3DNX8</accession>
<dbReference type="PROSITE" id="PS01091">
    <property type="entry name" value="TATD_3"/>
    <property type="match status" value="1"/>
</dbReference>
<dbReference type="InterPro" id="IPR001130">
    <property type="entry name" value="TatD-like"/>
</dbReference>
<dbReference type="Proteomes" id="UP000002230">
    <property type="component" value="Chromosome"/>
</dbReference>
<dbReference type="PIRSF" id="PIRSF005902">
    <property type="entry name" value="DNase_TatD"/>
    <property type="match status" value="1"/>
</dbReference>
<dbReference type="PATRIC" id="fig|718251.5.peg.126"/>
<keyword evidence="3 7" id="KW-0479">Metal-binding</keyword>
<name>A0A0H3DNX8_EDWTF</name>
<dbReference type="FunFam" id="3.20.20.140:FF:000018">
    <property type="entry name" value="3'-5' ssDNA/RNA exonuclease TatD"/>
    <property type="match status" value="1"/>
</dbReference>
<evidence type="ECO:0000256" key="3">
    <source>
        <dbReference type="ARBA" id="ARBA00022723"/>
    </source>
</evidence>
<feature type="binding site" evidence="8">
    <location>
        <position position="204"/>
    </location>
    <ligand>
        <name>a divalent metal cation</name>
        <dbReference type="ChEBI" id="CHEBI:60240"/>
        <label>1</label>
    </ligand>
</feature>
<feature type="binding site" evidence="7">
    <location>
        <position position="153"/>
    </location>
    <ligand>
        <name>a divalent metal cation</name>
        <dbReference type="ChEBI" id="CHEBI:60240"/>
    </ligand>
</feature>
<dbReference type="SUPFAM" id="SSF51556">
    <property type="entry name" value="Metallo-dependent hydrolases"/>
    <property type="match status" value="1"/>
</dbReference>
<comment type="cofactor">
    <cofactor evidence="7">
        <name>Mg(2+)</name>
        <dbReference type="ChEBI" id="CHEBI:18420"/>
    </cofactor>
</comment>
<proteinExistence type="inferred from homology"/>
<evidence type="ECO:0000256" key="1">
    <source>
        <dbReference type="ARBA" id="ARBA00022490"/>
    </source>
</evidence>
<comment type="similarity">
    <text evidence="7">Belongs to the metallo-dependent hydrolases superfamily. TatD-type hydrolase family. TatD subfamily.</text>
</comment>
<dbReference type="KEGG" id="etd:ETAF_0126"/>
<keyword evidence="4 7" id="KW-0378">Hydrolase</keyword>
<dbReference type="EC" id="3.1.11.-" evidence="7"/>
<comment type="subunit">
    <text evidence="7">Monomer.</text>
</comment>
<protein>
    <recommendedName>
        <fullName evidence="7">3'-5' ssDNA/RNA exonuclease TatD</fullName>
        <ecNumber evidence="7">3.1.11.-</ecNumber>
        <ecNumber evidence="7">3.1.13.-</ecNumber>
    </recommendedName>
    <alternativeName>
        <fullName evidence="7">DNase TatD</fullName>
    </alternativeName>
</protein>